<evidence type="ECO:0000256" key="2">
    <source>
        <dbReference type="ARBA" id="ARBA00001936"/>
    </source>
</evidence>
<dbReference type="InterPro" id="IPR000994">
    <property type="entry name" value="Pept_M24"/>
</dbReference>
<dbReference type="CDD" id="cd01087">
    <property type="entry name" value="Prolidase"/>
    <property type="match status" value="1"/>
</dbReference>
<evidence type="ECO:0000313" key="10">
    <source>
        <dbReference type="Proteomes" id="UP000251561"/>
    </source>
</evidence>
<dbReference type="EC" id="3.4.11.9" evidence="4"/>
<keyword evidence="6" id="KW-0378">Hydrolase</keyword>
<organism evidence="9 10">
    <name type="scientific">Flavobacterium fluviale</name>
    <dbReference type="NCBI Taxonomy" id="2249356"/>
    <lineage>
        <taxon>Bacteria</taxon>
        <taxon>Pseudomonadati</taxon>
        <taxon>Bacteroidota</taxon>
        <taxon>Flavobacteriia</taxon>
        <taxon>Flavobacteriales</taxon>
        <taxon>Flavobacteriaceae</taxon>
        <taxon>Flavobacterium</taxon>
    </lineage>
</organism>
<evidence type="ECO:0000256" key="3">
    <source>
        <dbReference type="ARBA" id="ARBA00008766"/>
    </source>
</evidence>
<evidence type="ECO:0000256" key="7">
    <source>
        <dbReference type="ARBA" id="ARBA00023211"/>
    </source>
</evidence>
<accession>A0A344LN38</accession>
<comment type="catalytic activity">
    <reaction evidence="1">
        <text>Release of any N-terminal amino acid, including proline, that is linked to proline, even from a dipeptide or tripeptide.</text>
        <dbReference type="EC" id="3.4.11.9"/>
    </reaction>
</comment>
<keyword evidence="10" id="KW-1185">Reference proteome</keyword>
<keyword evidence="9" id="KW-0645">Protease</keyword>
<dbReference type="InterPro" id="IPR052433">
    <property type="entry name" value="X-Pro_dipept-like"/>
</dbReference>
<dbReference type="GO" id="GO:0070006">
    <property type="term" value="F:metalloaminopeptidase activity"/>
    <property type="evidence" value="ECO:0007669"/>
    <property type="project" value="InterPro"/>
</dbReference>
<comment type="similarity">
    <text evidence="3">Belongs to the peptidase M24B family.</text>
</comment>
<protein>
    <recommendedName>
        <fullName evidence="4">Xaa-Pro aminopeptidase</fullName>
        <ecNumber evidence="4">3.4.11.9</ecNumber>
    </recommendedName>
</protein>
<dbReference type="AlphaFoldDB" id="A0A344LN38"/>
<dbReference type="Gene3D" id="3.40.350.10">
    <property type="entry name" value="Creatinase/prolidase N-terminal domain"/>
    <property type="match status" value="1"/>
</dbReference>
<dbReference type="InterPro" id="IPR036005">
    <property type="entry name" value="Creatinase/aminopeptidase-like"/>
</dbReference>
<comment type="cofactor">
    <cofactor evidence="2">
        <name>Mn(2+)</name>
        <dbReference type="ChEBI" id="CHEBI:29035"/>
    </cofactor>
</comment>
<dbReference type="RefSeq" id="WP_113676456.1">
    <property type="nucleotide sequence ID" value="NZ_CP030261.1"/>
</dbReference>
<name>A0A344LN38_9FLAO</name>
<dbReference type="KEGG" id="ffl:HYN86_01400"/>
<evidence type="ECO:0000256" key="4">
    <source>
        <dbReference type="ARBA" id="ARBA00012574"/>
    </source>
</evidence>
<dbReference type="PANTHER" id="PTHR43226">
    <property type="entry name" value="XAA-PRO AMINOPEPTIDASE 3"/>
    <property type="match status" value="1"/>
</dbReference>
<dbReference type="InterPro" id="IPR029149">
    <property type="entry name" value="Creatin/AminoP/Spt16_N"/>
</dbReference>
<dbReference type="SMART" id="SM01011">
    <property type="entry name" value="AMP_N"/>
    <property type="match status" value="1"/>
</dbReference>
<dbReference type="GO" id="GO:0006508">
    <property type="term" value="P:proteolysis"/>
    <property type="evidence" value="ECO:0007669"/>
    <property type="project" value="TreeGrafter"/>
</dbReference>
<dbReference type="SUPFAM" id="SSF53092">
    <property type="entry name" value="Creatinase/prolidase N-terminal domain"/>
    <property type="match status" value="1"/>
</dbReference>
<dbReference type="Gene3D" id="3.90.230.10">
    <property type="entry name" value="Creatinase/methionine aminopeptidase superfamily"/>
    <property type="match status" value="1"/>
</dbReference>
<evidence type="ECO:0000313" key="9">
    <source>
        <dbReference type="EMBL" id="AXB55330.1"/>
    </source>
</evidence>
<dbReference type="Pfam" id="PF05195">
    <property type="entry name" value="AMP_N"/>
    <property type="match status" value="1"/>
</dbReference>
<keyword evidence="5" id="KW-0479">Metal-binding</keyword>
<evidence type="ECO:0000259" key="8">
    <source>
        <dbReference type="SMART" id="SM01011"/>
    </source>
</evidence>
<dbReference type="SUPFAM" id="SSF55920">
    <property type="entry name" value="Creatinase/aminopeptidase"/>
    <property type="match status" value="1"/>
</dbReference>
<keyword evidence="7" id="KW-0464">Manganese</keyword>
<keyword evidence="9" id="KW-0031">Aminopeptidase</keyword>
<reference evidence="9 10" key="1">
    <citation type="submission" date="2018-06" db="EMBL/GenBank/DDBJ databases">
        <title>Genome sequencing of Flavobacterium.</title>
        <authorList>
            <person name="Baek M.-G."/>
            <person name="Yi H."/>
        </authorList>
    </citation>
    <scope>NUCLEOTIDE SEQUENCE [LARGE SCALE GENOMIC DNA]</scope>
    <source>
        <strain evidence="9 10">HYN0086</strain>
    </source>
</reference>
<dbReference type="InterPro" id="IPR007865">
    <property type="entry name" value="Aminopep_P_N"/>
</dbReference>
<dbReference type="GO" id="GO:0030145">
    <property type="term" value="F:manganese ion binding"/>
    <property type="evidence" value="ECO:0007669"/>
    <property type="project" value="InterPro"/>
</dbReference>
<gene>
    <name evidence="9" type="ORF">HYN86_01400</name>
</gene>
<evidence type="ECO:0000256" key="5">
    <source>
        <dbReference type="ARBA" id="ARBA00022723"/>
    </source>
</evidence>
<feature type="domain" description="Aminopeptidase P N-terminal" evidence="8">
    <location>
        <begin position="28"/>
        <end position="164"/>
    </location>
</feature>
<sequence length="467" mass="53409">MKQFLLLFVFFLSLSQIQSQENLPTDYLSKEFHKERREAFRNLLPANSVAVVFSYPERVFSKDINYNFHQNPDMYYLTGYKEPDAVLLIFKDAQGTEKYNEVLFVRERNASQETWTGRRLGVEGAKSKLGFTNVYNGKDFNDFAIDFKKFDKIVYDKIPTDIRKNRTGFDLFGLIETFKTKASIAAENESSVELFNNITNSLREIKTPEEIDLMRKSVKLSCIAHNEVMKAVGPDMSENEADGIHAYVHRHYGAEGEGYPPIVGAGANGCILHYGENNSTKIDNQLLLMDVGSEYHGYSADVTRTVPANGKFSEEQKAIYQLVYEAQEEVFKICKPGTPFQDLNKKSREVIAAGLIKLGIITDPKDVRIYYPHGCSHFLGLDVHDKGNYMSKLKENMVFTVEPGIYIPANSKCDKKWWNIGVRIEDDILITKDNYENLSSESPRKWQDVEALAKQKSTFNEMKFPKI</sequence>
<proteinExistence type="inferred from homology"/>
<dbReference type="PANTHER" id="PTHR43226:SF4">
    <property type="entry name" value="XAA-PRO AMINOPEPTIDASE 3"/>
    <property type="match status" value="1"/>
</dbReference>
<evidence type="ECO:0000256" key="1">
    <source>
        <dbReference type="ARBA" id="ARBA00001424"/>
    </source>
</evidence>
<evidence type="ECO:0000256" key="6">
    <source>
        <dbReference type="ARBA" id="ARBA00022801"/>
    </source>
</evidence>
<dbReference type="OrthoDB" id="9806388at2"/>
<dbReference type="Pfam" id="PF00557">
    <property type="entry name" value="Peptidase_M24"/>
    <property type="match status" value="1"/>
</dbReference>
<dbReference type="Proteomes" id="UP000251561">
    <property type="component" value="Chromosome"/>
</dbReference>
<dbReference type="EMBL" id="CP030261">
    <property type="protein sequence ID" value="AXB55330.1"/>
    <property type="molecule type" value="Genomic_DNA"/>
</dbReference>